<dbReference type="InterPro" id="IPR029021">
    <property type="entry name" value="Prot-tyrosine_phosphatase-like"/>
</dbReference>
<dbReference type="Proteomes" id="UP001295684">
    <property type="component" value="Unassembled WGS sequence"/>
</dbReference>
<accession>A0AAD2DAD1</accession>
<dbReference type="InterPro" id="IPR010569">
    <property type="entry name" value="Myotubularin-like_Pase_dom"/>
</dbReference>
<keyword evidence="5" id="KW-1185">Reference proteome</keyword>
<reference evidence="4" key="1">
    <citation type="submission" date="2023-07" db="EMBL/GenBank/DDBJ databases">
        <authorList>
            <consortium name="AG Swart"/>
            <person name="Singh M."/>
            <person name="Singh A."/>
            <person name="Seah K."/>
            <person name="Emmerich C."/>
        </authorList>
    </citation>
    <scope>NUCLEOTIDE SEQUENCE</scope>
    <source>
        <strain evidence="4">DP1</strain>
    </source>
</reference>
<comment type="caution">
    <text evidence="4">The sequence shown here is derived from an EMBL/GenBank/DDBJ whole genome shotgun (WGS) entry which is preliminary data.</text>
</comment>
<feature type="binding site" evidence="2">
    <location>
        <begin position="89"/>
        <end position="95"/>
    </location>
    <ligand>
        <name>substrate</name>
    </ligand>
</feature>
<proteinExistence type="predicted"/>
<evidence type="ECO:0000256" key="1">
    <source>
        <dbReference type="PIRSR" id="PIRSR630564-1"/>
    </source>
</evidence>
<dbReference type="PROSITE" id="PS00383">
    <property type="entry name" value="TYR_PHOSPHATASE_1"/>
    <property type="match status" value="1"/>
</dbReference>
<dbReference type="PANTHER" id="PTHR10807">
    <property type="entry name" value="MYOTUBULARIN-RELATED"/>
    <property type="match status" value="1"/>
</dbReference>
<evidence type="ECO:0000313" key="4">
    <source>
        <dbReference type="EMBL" id="CAI2385388.1"/>
    </source>
</evidence>
<feature type="active site" description="Phosphocysteine intermediate" evidence="1">
    <location>
        <position position="89"/>
    </location>
</feature>
<name>A0AAD2DAD1_EUPCR</name>
<evidence type="ECO:0000256" key="2">
    <source>
        <dbReference type="PIRSR" id="PIRSR630564-2"/>
    </source>
</evidence>
<dbReference type="InterPro" id="IPR016130">
    <property type="entry name" value="Tyr_Pase_AS"/>
</dbReference>
<dbReference type="PROSITE" id="PS51339">
    <property type="entry name" value="PPASE_MYOTUBULARIN"/>
    <property type="match status" value="1"/>
</dbReference>
<dbReference type="GO" id="GO:0005737">
    <property type="term" value="C:cytoplasm"/>
    <property type="evidence" value="ECO:0007669"/>
    <property type="project" value="TreeGrafter"/>
</dbReference>
<organism evidence="4 5">
    <name type="scientific">Euplotes crassus</name>
    <dbReference type="NCBI Taxonomy" id="5936"/>
    <lineage>
        <taxon>Eukaryota</taxon>
        <taxon>Sar</taxon>
        <taxon>Alveolata</taxon>
        <taxon>Ciliophora</taxon>
        <taxon>Intramacronucleata</taxon>
        <taxon>Spirotrichea</taxon>
        <taxon>Hypotrichia</taxon>
        <taxon>Euplotida</taxon>
        <taxon>Euplotidae</taxon>
        <taxon>Moneuplotes</taxon>
    </lineage>
</organism>
<protein>
    <recommendedName>
        <fullName evidence="3">Myotubularin phosphatase domain-containing protein</fullName>
    </recommendedName>
</protein>
<evidence type="ECO:0000259" key="3">
    <source>
        <dbReference type="PROSITE" id="PS51339"/>
    </source>
</evidence>
<dbReference type="Pfam" id="PF06602">
    <property type="entry name" value="Myotub-related"/>
    <property type="match status" value="1"/>
</dbReference>
<dbReference type="PANTHER" id="PTHR10807:SF128">
    <property type="entry name" value="PHOSPHATIDYLINOSITOL-3,5-BISPHOSPHATE 3-PHOSPHATASE"/>
    <property type="match status" value="1"/>
</dbReference>
<feature type="domain" description="Myotubularin phosphatase" evidence="3">
    <location>
        <begin position="1"/>
        <end position="252"/>
    </location>
</feature>
<dbReference type="AlphaFoldDB" id="A0AAD2DAD1"/>
<dbReference type="SUPFAM" id="SSF52799">
    <property type="entry name" value="(Phosphotyrosine protein) phosphatases II"/>
    <property type="match status" value="1"/>
</dbReference>
<sequence length="295" mass="34762">MLTGWLEEVLKITSNCHSLYGGIEGISHVNSCYKTLKKLCHSPDKIKESKFAEKIESSGWYTLIRKQMQFALKASKIMECDNHNVLIHCADGWDRTPILCSLTQIYLDPYFRTIEGLEVLIEKDWISFGHKFQDRSGNMKSHNHLAKERSPVFINFCDCLYQLITQFPHCFEFNNILLLFLSHHLYTCKYGTFLFNCDKDRAFFEIQSKTVSIWDYVNSNLEHFRNPFYTPLKDRISPKVLSSAMTFWKEHFFIYTEMSGYNSDAIEVVHPFDHRERMHTKALEEIKRLKALLKI</sequence>
<evidence type="ECO:0000313" key="5">
    <source>
        <dbReference type="Proteomes" id="UP001295684"/>
    </source>
</evidence>
<gene>
    <name evidence="4" type="ORF">ECRASSUSDP1_LOCUS26948</name>
</gene>
<dbReference type="InterPro" id="IPR030564">
    <property type="entry name" value="Myotubularin"/>
</dbReference>
<dbReference type="EMBL" id="CAMPGE010027789">
    <property type="protein sequence ID" value="CAI2385388.1"/>
    <property type="molecule type" value="Genomic_DNA"/>
</dbReference>